<dbReference type="InterPro" id="IPR044567">
    <property type="entry name" value="CLSY/DRD1"/>
</dbReference>
<gene>
    <name evidence="8" type="ORF">C2845_PM14G14710</name>
</gene>
<dbReference type="Gene3D" id="3.40.50.10810">
    <property type="entry name" value="Tandem AAA-ATPase domain"/>
    <property type="match status" value="1"/>
</dbReference>
<dbReference type="GO" id="GO:0080188">
    <property type="term" value="P:gene silencing by siRNA-directed DNA methylation"/>
    <property type="evidence" value="ECO:0007669"/>
    <property type="project" value="InterPro"/>
</dbReference>
<comment type="subcellular location">
    <subcellularLocation>
        <location evidence="1">Nucleus</location>
    </subcellularLocation>
</comment>
<dbReference type="EMBL" id="PQIB02000016">
    <property type="protein sequence ID" value="RLM61276.1"/>
    <property type="molecule type" value="Genomic_DNA"/>
</dbReference>
<evidence type="ECO:0000256" key="1">
    <source>
        <dbReference type="ARBA" id="ARBA00004123"/>
    </source>
</evidence>
<keyword evidence="3" id="KW-0378">Hydrolase</keyword>
<proteinExistence type="predicted"/>
<organism evidence="8 9">
    <name type="scientific">Panicum miliaceum</name>
    <name type="common">Proso millet</name>
    <name type="synonym">Broomcorn millet</name>
    <dbReference type="NCBI Taxonomy" id="4540"/>
    <lineage>
        <taxon>Eukaryota</taxon>
        <taxon>Viridiplantae</taxon>
        <taxon>Streptophyta</taxon>
        <taxon>Embryophyta</taxon>
        <taxon>Tracheophyta</taxon>
        <taxon>Spermatophyta</taxon>
        <taxon>Magnoliopsida</taxon>
        <taxon>Liliopsida</taxon>
        <taxon>Poales</taxon>
        <taxon>Poaceae</taxon>
        <taxon>PACMAD clade</taxon>
        <taxon>Panicoideae</taxon>
        <taxon>Panicodae</taxon>
        <taxon>Paniceae</taxon>
        <taxon>Panicinae</taxon>
        <taxon>Panicum</taxon>
        <taxon>Panicum sect. Panicum</taxon>
    </lineage>
</organism>
<evidence type="ECO:0000259" key="7">
    <source>
        <dbReference type="Pfam" id="PF00176"/>
    </source>
</evidence>
<evidence type="ECO:0000256" key="2">
    <source>
        <dbReference type="ARBA" id="ARBA00022741"/>
    </source>
</evidence>
<evidence type="ECO:0000256" key="3">
    <source>
        <dbReference type="ARBA" id="ARBA00022806"/>
    </source>
</evidence>
<dbReference type="PANTHER" id="PTHR45821">
    <property type="entry name" value="SNF2 DOMAIN-CONTAINING PROTEIN CLASSY 2-RELATED"/>
    <property type="match status" value="1"/>
</dbReference>
<keyword evidence="5" id="KW-0539">Nucleus</keyword>
<feature type="region of interest" description="Disordered" evidence="6">
    <location>
        <begin position="1"/>
        <end position="21"/>
    </location>
</feature>
<dbReference type="InterPro" id="IPR038718">
    <property type="entry name" value="SNF2-like_sf"/>
</dbReference>
<dbReference type="GO" id="GO:0005634">
    <property type="term" value="C:nucleus"/>
    <property type="evidence" value="ECO:0007669"/>
    <property type="project" value="UniProtKB-SubCell"/>
</dbReference>
<protein>
    <recommendedName>
        <fullName evidence="7">SNF2 N-terminal domain-containing protein</fullName>
    </recommendedName>
</protein>
<dbReference type="GO" id="GO:0004386">
    <property type="term" value="F:helicase activity"/>
    <property type="evidence" value="ECO:0007669"/>
    <property type="project" value="UniProtKB-KW"/>
</dbReference>
<evidence type="ECO:0000256" key="5">
    <source>
        <dbReference type="ARBA" id="ARBA00023242"/>
    </source>
</evidence>
<dbReference type="InterPro" id="IPR027417">
    <property type="entry name" value="P-loop_NTPase"/>
</dbReference>
<keyword evidence="4" id="KW-0067">ATP-binding</keyword>
<evidence type="ECO:0000256" key="4">
    <source>
        <dbReference type="ARBA" id="ARBA00022840"/>
    </source>
</evidence>
<keyword evidence="9" id="KW-1185">Reference proteome</keyword>
<dbReference type="OrthoDB" id="9900844at2759"/>
<evidence type="ECO:0000313" key="8">
    <source>
        <dbReference type="EMBL" id="RLM61276.1"/>
    </source>
</evidence>
<name>A0A3L6PSM1_PANMI</name>
<dbReference type="PANTHER" id="PTHR45821:SF1">
    <property type="entry name" value="ATP-DEPENDENT HELICASE FAMILY PROTEIN-RELATED"/>
    <property type="match status" value="1"/>
</dbReference>
<dbReference type="SUPFAM" id="SSF52540">
    <property type="entry name" value="P-loop containing nucleoside triphosphate hydrolases"/>
    <property type="match status" value="1"/>
</dbReference>
<dbReference type="AlphaFoldDB" id="A0A3L6PSM1"/>
<keyword evidence="2" id="KW-0547">Nucleotide-binding</keyword>
<reference evidence="9" key="1">
    <citation type="journal article" date="2019" name="Nat. Commun.">
        <title>The genome of broomcorn millet.</title>
        <authorList>
            <person name="Zou C."/>
            <person name="Miki D."/>
            <person name="Li D."/>
            <person name="Tang Q."/>
            <person name="Xiao L."/>
            <person name="Rajput S."/>
            <person name="Deng P."/>
            <person name="Jia W."/>
            <person name="Huang R."/>
            <person name="Zhang M."/>
            <person name="Sun Y."/>
            <person name="Hu J."/>
            <person name="Fu X."/>
            <person name="Schnable P.S."/>
            <person name="Li F."/>
            <person name="Zhang H."/>
            <person name="Feng B."/>
            <person name="Zhu X."/>
            <person name="Liu R."/>
            <person name="Schnable J.C."/>
            <person name="Zhu J.-K."/>
            <person name="Zhang H."/>
        </authorList>
    </citation>
    <scope>NUCLEOTIDE SEQUENCE [LARGE SCALE GENOMIC DNA]</scope>
</reference>
<dbReference type="STRING" id="4540.A0A3L6PSM1"/>
<sequence length="118" mass="13110">MAAAAGDPLAPSSDIDIHPRHAKQMRPHQLEGFNFLVKNLTGDKPGRCILAHAPGSGKTFMLSFIQSFLARYPSAGPLVVLPKGILGTWKKEIHCWRVQDIPLYDFYSVKAEKRVDLL</sequence>
<accession>A0A3L6PSM1</accession>
<keyword evidence="3" id="KW-0347">Helicase</keyword>
<feature type="domain" description="SNF2 N-terminal" evidence="7">
    <location>
        <begin position="28"/>
        <end position="101"/>
    </location>
</feature>
<dbReference type="GO" id="GO:0005524">
    <property type="term" value="F:ATP binding"/>
    <property type="evidence" value="ECO:0007669"/>
    <property type="project" value="UniProtKB-KW"/>
</dbReference>
<dbReference type="Pfam" id="PF00176">
    <property type="entry name" value="SNF2-rel_dom"/>
    <property type="match status" value="1"/>
</dbReference>
<dbReference type="Proteomes" id="UP000275267">
    <property type="component" value="Unassembled WGS sequence"/>
</dbReference>
<dbReference type="InterPro" id="IPR000330">
    <property type="entry name" value="SNF2_N"/>
</dbReference>
<evidence type="ECO:0000313" key="9">
    <source>
        <dbReference type="Proteomes" id="UP000275267"/>
    </source>
</evidence>
<evidence type="ECO:0000256" key="6">
    <source>
        <dbReference type="SAM" id="MobiDB-lite"/>
    </source>
</evidence>
<comment type="caution">
    <text evidence="8">The sequence shown here is derived from an EMBL/GenBank/DDBJ whole genome shotgun (WGS) entry which is preliminary data.</text>
</comment>